<reference evidence="2 3" key="1">
    <citation type="journal article" date="2015" name="Genome Biol. Evol.">
        <title>Phylogenomic analyses indicate that early fungi evolved digesting cell walls of algal ancestors of land plants.</title>
        <authorList>
            <person name="Chang Y."/>
            <person name="Wang S."/>
            <person name="Sekimoto S."/>
            <person name="Aerts A.L."/>
            <person name="Choi C."/>
            <person name="Clum A."/>
            <person name="LaButti K.M."/>
            <person name="Lindquist E.A."/>
            <person name="Yee Ngan C."/>
            <person name="Ohm R.A."/>
            <person name="Salamov A.A."/>
            <person name="Grigoriev I.V."/>
            <person name="Spatafora J.W."/>
            <person name="Berbee M.L."/>
        </authorList>
    </citation>
    <scope>NUCLEOTIDE SEQUENCE [LARGE SCALE GENOMIC DNA]</scope>
    <source>
        <strain evidence="2 3">NRRL 28638</strain>
    </source>
</reference>
<dbReference type="InterPro" id="IPR003500">
    <property type="entry name" value="RpiB_LacA_LacB"/>
</dbReference>
<dbReference type="GO" id="GO:0005975">
    <property type="term" value="P:carbohydrate metabolic process"/>
    <property type="evidence" value="ECO:0007669"/>
    <property type="project" value="InterPro"/>
</dbReference>
<dbReference type="NCBIfam" id="TIGR00689">
    <property type="entry name" value="rpiB_lacA_lacB"/>
    <property type="match status" value="1"/>
</dbReference>
<gene>
    <name evidence="2" type="ORF">CONCODRAFT_86631</name>
</gene>
<dbReference type="PIRSF" id="PIRSF005384">
    <property type="entry name" value="RpiB_LacA_B"/>
    <property type="match status" value="1"/>
</dbReference>
<dbReference type="InterPro" id="IPR004785">
    <property type="entry name" value="RpiB"/>
</dbReference>
<dbReference type="PANTHER" id="PTHR30345">
    <property type="entry name" value="RIBOSE-5-PHOSPHATE ISOMERASE B"/>
    <property type="match status" value="1"/>
</dbReference>
<evidence type="ECO:0000256" key="1">
    <source>
        <dbReference type="ARBA" id="ARBA00023235"/>
    </source>
</evidence>
<organism evidence="2 3">
    <name type="scientific">Conidiobolus coronatus (strain ATCC 28846 / CBS 209.66 / NRRL 28638)</name>
    <name type="common">Delacroixia coronata</name>
    <dbReference type="NCBI Taxonomy" id="796925"/>
    <lineage>
        <taxon>Eukaryota</taxon>
        <taxon>Fungi</taxon>
        <taxon>Fungi incertae sedis</taxon>
        <taxon>Zoopagomycota</taxon>
        <taxon>Entomophthoromycotina</taxon>
        <taxon>Entomophthoromycetes</taxon>
        <taxon>Entomophthorales</taxon>
        <taxon>Ancylistaceae</taxon>
        <taxon>Conidiobolus</taxon>
    </lineage>
</organism>
<dbReference type="NCBIfam" id="NF004051">
    <property type="entry name" value="PRK05571.1"/>
    <property type="match status" value="1"/>
</dbReference>
<dbReference type="NCBIfam" id="TIGR01120">
    <property type="entry name" value="rpiB"/>
    <property type="match status" value="1"/>
</dbReference>
<dbReference type="GO" id="GO:0016853">
    <property type="term" value="F:isomerase activity"/>
    <property type="evidence" value="ECO:0007669"/>
    <property type="project" value="UniProtKB-KW"/>
</dbReference>
<keyword evidence="1 2" id="KW-0413">Isomerase</keyword>
<accession>A0A137NZ82</accession>
<protein>
    <submittedName>
        <fullName evidence="2">Ribose/galactose isomerase</fullName>
    </submittedName>
</protein>
<dbReference type="Pfam" id="PF02502">
    <property type="entry name" value="LacAB_rpiB"/>
    <property type="match status" value="1"/>
</dbReference>
<dbReference type="SUPFAM" id="SSF89623">
    <property type="entry name" value="Ribose/Galactose isomerase RpiB/AlsB"/>
    <property type="match status" value="1"/>
</dbReference>
<dbReference type="AlphaFoldDB" id="A0A137NZ82"/>
<dbReference type="InterPro" id="IPR036569">
    <property type="entry name" value="RpiB_LacA_LacB_sf"/>
</dbReference>
<name>A0A137NZ82_CONC2</name>
<dbReference type="STRING" id="796925.A0A137NZ82"/>
<dbReference type="EMBL" id="KQ964593">
    <property type="protein sequence ID" value="KXN68140.1"/>
    <property type="molecule type" value="Genomic_DNA"/>
</dbReference>
<dbReference type="Proteomes" id="UP000070444">
    <property type="component" value="Unassembled WGS sequence"/>
</dbReference>
<keyword evidence="3" id="KW-1185">Reference proteome</keyword>
<proteinExistence type="predicted"/>
<dbReference type="OrthoDB" id="2106730at2759"/>
<dbReference type="Gene3D" id="3.40.1400.10">
    <property type="entry name" value="Sugar-phosphate isomerase, RpiB/LacA/LacB"/>
    <property type="match status" value="1"/>
</dbReference>
<dbReference type="PANTHER" id="PTHR30345:SF0">
    <property type="entry name" value="DNA DAMAGE-REPAIR_TOLERATION PROTEIN DRT102"/>
    <property type="match status" value="1"/>
</dbReference>
<evidence type="ECO:0000313" key="3">
    <source>
        <dbReference type="Proteomes" id="UP000070444"/>
    </source>
</evidence>
<sequence>MSNLPKQIFIGSDHAGFNHKQFIVNHIKQNYPDIKLVDLGPETADRCDYPDYAAKVSNKVVEEEKNGALGILICGSGIGISISANKIKGVRCGLCHNAYTAEMTRRHNNANILALGERVVDLSLVPEIVDTFIKTEFEGKHHADRVQKIHALESN</sequence>
<evidence type="ECO:0000313" key="2">
    <source>
        <dbReference type="EMBL" id="KXN68140.1"/>
    </source>
</evidence>
<dbReference type="OMA" id="YPPFCLR"/>